<evidence type="ECO:0000256" key="1">
    <source>
        <dbReference type="SAM" id="Phobius"/>
    </source>
</evidence>
<proteinExistence type="predicted"/>
<evidence type="ECO:0000313" key="3">
    <source>
        <dbReference type="Proteomes" id="UP000253319"/>
    </source>
</evidence>
<keyword evidence="3" id="KW-1185">Reference proteome</keyword>
<name>A0A365P277_9FLAO</name>
<keyword evidence="1" id="KW-1133">Transmembrane helix</keyword>
<dbReference type="Proteomes" id="UP000253319">
    <property type="component" value="Unassembled WGS sequence"/>
</dbReference>
<organism evidence="2 3">
    <name type="scientific">Flavobacterium tibetense</name>
    <dbReference type="NCBI Taxonomy" id="2233533"/>
    <lineage>
        <taxon>Bacteria</taxon>
        <taxon>Pseudomonadati</taxon>
        <taxon>Bacteroidota</taxon>
        <taxon>Flavobacteriia</taxon>
        <taxon>Flavobacteriales</taxon>
        <taxon>Flavobacteriaceae</taxon>
        <taxon>Flavobacterium</taxon>
    </lineage>
</organism>
<feature type="transmembrane region" description="Helical" evidence="1">
    <location>
        <begin position="81"/>
        <end position="101"/>
    </location>
</feature>
<feature type="transmembrane region" description="Helical" evidence="1">
    <location>
        <begin position="44"/>
        <end position="61"/>
    </location>
</feature>
<feature type="transmembrane region" description="Helical" evidence="1">
    <location>
        <begin position="107"/>
        <end position="127"/>
    </location>
</feature>
<dbReference type="OrthoDB" id="1121914at2"/>
<sequence>MSQKLKTLQIIHLSICAGVILGYVILGDFSPEVLQMPIVDSNSIIYAIIPLIAFVFSNFIFRSQINKIDVKVSFDEQFPMYQTASIVRWAILEGAAFVLLILKKDFILFGILLIVYLLLLFPSEFRVKSDLEKIKIK</sequence>
<accession>A0A365P277</accession>
<reference evidence="2 3" key="1">
    <citation type="submission" date="2018-06" db="EMBL/GenBank/DDBJ databases">
        <title>Flavobacterium tibetense sp. nov., isolated from a wetland YonghuCo on Tibetan Plateau.</title>
        <authorList>
            <person name="Xing P."/>
            <person name="Phurbu D."/>
            <person name="Lu H."/>
        </authorList>
    </citation>
    <scope>NUCLEOTIDE SEQUENCE [LARGE SCALE GENOMIC DNA]</scope>
    <source>
        <strain evidence="2 3">YH5</strain>
    </source>
</reference>
<keyword evidence="1" id="KW-0812">Transmembrane</keyword>
<gene>
    <name evidence="2" type="ORF">DPN68_06190</name>
</gene>
<keyword evidence="1" id="KW-0472">Membrane</keyword>
<comment type="caution">
    <text evidence="2">The sequence shown here is derived from an EMBL/GenBank/DDBJ whole genome shotgun (WGS) entry which is preliminary data.</text>
</comment>
<evidence type="ECO:0000313" key="2">
    <source>
        <dbReference type="EMBL" id="RBA28600.1"/>
    </source>
</evidence>
<dbReference type="AlphaFoldDB" id="A0A365P277"/>
<dbReference type="RefSeq" id="WP_113988781.1">
    <property type="nucleotide sequence ID" value="NZ_QLST01000006.1"/>
</dbReference>
<protein>
    <submittedName>
        <fullName evidence="2">MFS transporter</fullName>
    </submittedName>
</protein>
<feature type="transmembrane region" description="Helical" evidence="1">
    <location>
        <begin position="7"/>
        <end position="24"/>
    </location>
</feature>
<dbReference type="EMBL" id="QLST01000006">
    <property type="protein sequence ID" value="RBA28600.1"/>
    <property type="molecule type" value="Genomic_DNA"/>
</dbReference>